<dbReference type="InterPro" id="IPR025164">
    <property type="entry name" value="Toastrack_DUF4097"/>
</dbReference>
<feature type="compositionally biased region" description="Acidic residues" evidence="2">
    <location>
        <begin position="61"/>
        <end position="71"/>
    </location>
</feature>
<evidence type="ECO:0000256" key="1">
    <source>
        <dbReference type="SAM" id="Coils"/>
    </source>
</evidence>
<reference evidence="5 7" key="2">
    <citation type="submission" date="2013-03" db="EMBL/GenBank/DDBJ databases">
        <title>The Genome Sequence of Enterococcus gilvus ATCC BAA-350 (PacBio/Illumina hybrid assembly).</title>
        <authorList>
            <consortium name="The Broad Institute Genomics Platform"/>
            <consortium name="The Broad Institute Genome Sequencing Center for Infectious Disease"/>
            <person name="Earl A."/>
            <person name="Russ C."/>
            <person name="Gilmore M."/>
            <person name="Surin D."/>
            <person name="Walker B."/>
            <person name="Young S."/>
            <person name="Zeng Q."/>
            <person name="Gargeya S."/>
            <person name="Fitzgerald M."/>
            <person name="Haas B."/>
            <person name="Abouelleil A."/>
            <person name="Allen A.W."/>
            <person name="Alvarado L."/>
            <person name="Arachchi H.M."/>
            <person name="Berlin A.M."/>
            <person name="Chapman S.B."/>
            <person name="Gainer-Dewar J."/>
            <person name="Goldberg J."/>
            <person name="Griggs A."/>
            <person name="Gujja S."/>
            <person name="Hansen M."/>
            <person name="Howarth C."/>
            <person name="Imamovic A."/>
            <person name="Ireland A."/>
            <person name="Larimer J."/>
            <person name="McCowan C."/>
            <person name="Murphy C."/>
            <person name="Pearson M."/>
            <person name="Poon T.W."/>
            <person name="Priest M."/>
            <person name="Roberts A."/>
            <person name="Saif S."/>
            <person name="Shea T."/>
            <person name="Sisk P."/>
            <person name="Sykes S."/>
            <person name="Wortman J."/>
            <person name="Nusbaum C."/>
            <person name="Birren B."/>
        </authorList>
    </citation>
    <scope>NUCLEOTIDE SEQUENCE [LARGE SCALE GENOMIC DNA]</scope>
    <source>
        <strain evidence="5 7">ATCC BAA-350</strain>
    </source>
</reference>
<evidence type="ECO:0000313" key="7">
    <source>
        <dbReference type="Proteomes" id="UP000014160"/>
    </source>
</evidence>
<feature type="compositionally biased region" description="Acidic residues" evidence="2">
    <location>
        <begin position="44"/>
        <end position="53"/>
    </location>
</feature>
<dbReference type="eggNOG" id="COG1196">
    <property type="taxonomic scope" value="Bacteria"/>
</dbReference>
<dbReference type="EMBL" id="AJDQ01000003">
    <property type="protein sequence ID" value="EOI58569.1"/>
    <property type="molecule type" value="Genomic_DNA"/>
</dbReference>
<dbReference type="EMBL" id="ASWH01000002">
    <property type="protein sequence ID" value="EOW79579.1"/>
    <property type="molecule type" value="Genomic_DNA"/>
</dbReference>
<dbReference type="OrthoDB" id="2194299at2"/>
<proteinExistence type="predicted"/>
<dbReference type="RefSeq" id="WP_010779091.1">
    <property type="nucleotide sequence ID" value="NZ_ASWH01000002.1"/>
</dbReference>
<evidence type="ECO:0000256" key="2">
    <source>
        <dbReference type="SAM" id="MobiDB-lite"/>
    </source>
</evidence>
<gene>
    <name evidence="5" type="ORF">I592_03719</name>
    <name evidence="4" type="ORF">UKC_00642</name>
</gene>
<feature type="compositionally biased region" description="Basic and acidic residues" evidence="2">
    <location>
        <begin position="32"/>
        <end position="43"/>
    </location>
</feature>
<dbReference type="HOGENOM" id="CLU_033702_1_0_9"/>
<dbReference type="NCBIfam" id="NF038025">
    <property type="entry name" value="dapto_LiaX"/>
    <property type="match status" value="1"/>
</dbReference>
<dbReference type="PATRIC" id="fig|1158614.3.peg.662"/>
<feature type="compositionally biased region" description="Acidic residues" evidence="2">
    <location>
        <begin position="80"/>
        <end position="89"/>
    </location>
</feature>
<dbReference type="Proteomes" id="UP000013750">
    <property type="component" value="Unassembled WGS sequence"/>
</dbReference>
<feature type="domain" description="DUF4097" evidence="3">
    <location>
        <begin position="325"/>
        <end position="558"/>
    </location>
</feature>
<protein>
    <recommendedName>
        <fullName evidence="3">DUF4097 domain-containing protein</fullName>
    </recommendedName>
</protein>
<evidence type="ECO:0000313" key="5">
    <source>
        <dbReference type="EMBL" id="EOW79579.1"/>
    </source>
</evidence>
<dbReference type="Proteomes" id="UP000014160">
    <property type="component" value="Unassembled WGS sequence"/>
</dbReference>
<reference evidence="4 6" key="1">
    <citation type="submission" date="2013-02" db="EMBL/GenBank/DDBJ databases">
        <title>The Genome Sequence of Enterococcus gilvus ATCC BAA-350.</title>
        <authorList>
            <consortium name="The Broad Institute Genome Sequencing Platform"/>
            <consortium name="The Broad Institute Genome Sequencing Center for Infectious Disease"/>
            <person name="Earl A.M."/>
            <person name="Gilmore M.S."/>
            <person name="Lebreton F."/>
            <person name="Walker B."/>
            <person name="Young S.K."/>
            <person name="Zeng Q."/>
            <person name="Gargeya S."/>
            <person name="Fitzgerald M."/>
            <person name="Haas B."/>
            <person name="Abouelleil A."/>
            <person name="Alvarado L."/>
            <person name="Arachchi H.M."/>
            <person name="Berlin A.M."/>
            <person name="Chapman S.B."/>
            <person name="Dewar J."/>
            <person name="Goldberg J."/>
            <person name="Griggs A."/>
            <person name="Gujja S."/>
            <person name="Hansen M."/>
            <person name="Howarth C."/>
            <person name="Imamovic A."/>
            <person name="Larimer J."/>
            <person name="McCowan C."/>
            <person name="Murphy C."/>
            <person name="Neiman D."/>
            <person name="Pearson M."/>
            <person name="Priest M."/>
            <person name="Roberts A."/>
            <person name="Saif S."/>
            <person name="Shea T."/>
            <person name="Sisk P."/>
            <person name="Sykes S."/>
            <person name="Wortman J."/>
            <person name="Nusbaum C."/>
            <person name="Birren B."/>
        </authorList>
    </citation>
    <scope>NUCLEOTIDE SEQUENCE [LARGE SCALE GENOMIC DNA]</scope>
    <source>
        <strain evidence="4 6">ATCC BAA-350</strain>
    </source>
</reference>
<sequence length="565" mass="63888">MNEREKILESIKKGILSPEEGLDLLESLGLSEADKGTEEKSEAETDCETEEVSQAEKVSEIEVDASEDLEQTDTVKAEEAAEQESDLDQFTEHETEQEKNELDQSSEQGEEPSPNPPHYTDSVSSMIDEWENSSESVQEEADPVRSKIDEFDHALQTKKETLREKKDVFRELNLEAELGILSAENQPIYDQMKSELADLEEEIDLLTRERLAVDEDLFVTLESPHVSDRFFDVPEDFEEQRYQPFDRPKVQPKDFSSRLGQMVNKAARTVSDTVANEFDWKTGKQNYYGTTRTHFNYPFTFEEIDAHSLDIKLAKGKVILKMWEDEEIKDVKVDASVDLIGQMDEVDPIDAFLERSQIEANDYRFLFHVPNKRVHATLTFYLPKRAYNDLRVQLLTGDLMIEDLAAKNVSIKAVDGTVLIKDIDASTLEIEGTTNEIEIRDGRLLDTVVETVTGTIISKADASKAEYSLINGDIKLTMGNDALKKINAHTINGNVKVSLPKTIGLKGVAKTGTGTINYRFSNCETLQERNGHSHKVLRFQRLGDEPAQINVSSKAGNIFLKDYDN</sequence>
<feature type="compositionally biased region" description="Basic and acidic residues" evidence="2">
    <location>
        <begin position="90"/>
        <end position="102"/>
    </location>
</feature>
<feature type="compositionally biased region" description="Acidic residues" evidence="2">
    <location>
        <begin position="128"/>
        <end position="141"/>
    </location>
</feature>
<feature type="region of interest" description="Disordered" evidence="2">
    <location>
        <begin position="27"/>
        <end position="149"/>
    </location>
</feature>
<name>R2XUG0_9ENTE</name>
<evidence type="ECO:0000313" key="4">
    <source>
        <dbReference type="EMBL" id="EOI58569.1"/>
    </source>
</evidence>
<dbReference type="eggNOG" id="COG3595">
    <property type="taxonomic scope" value="Bacteria"/>
</dbReference>
<organism evidence="4 6">
    <name type="scientific">Enterococcus gilvus ATCC BAA-350</name>
    <dbReference type="NCBI Taxonomy" id="1158614"/>
    <lineage>
        <taxon>Bacteria</taxon>
        <taxon>Bacillati</taxon>
        <taxon>Bacillota</taxon>
        <taxon>Bacilli</taxon>
        <taxon>Lactobacillales</taxon>
        <taxon>Enterococcaceae</taxon>
        <taxon>Enterococcus</taxon>
    </lineage>
</organism>
<feature type="coiled-coil region" evidence="1">
    <location>
        <begin position="155"/>
        <end position="216"/>
    </location>
</feature>
<evidence type="ECO:0000259" key="3">
    <source>
        <dbReference type="Pfam" id="PF13349"/>
    </source>
</evidence>
<dbReference type="Pfam" id="PF13349">
    <property type="entry name" value="DUF4097"/>
    <property type="match status" value="1"/>
</dbReference>
<dbReference type="AlphaFoldDB" id="R2XUG0"/>
<comment type="caution">
    <text evidence="4">The sequence shown here is derived from an EMBL/GenBank/DDBJ whole genome shotgun (WGS) entry which is preliminary data.</text>
</comment>
<dbReference type="InterPro" id="IPR058219">
    <property type="entry name" value="LiaX"/>
</dbReference>
<keyword evidence="7" id="KW-1185">Reference proteome</keyword>
<keyword evidence="1" id="KW-0175">Coiled coil</keyword>
<accession>R2XUG0</accession>
<evidence type="ECO:0000313" key="6">
    <source>
        <dbReference type="Proteomes" id="UP000013750"/>
    </source>
</evidence>